<evidence type="ECO:0000313" key="8">
    <source>
        <dbReference type="Proteomes" id="UP000005713"/>
    </source>
</evidence>
<protein>
    <recommendedName>
        <fullName evidence="6">DNA2/NAM7 helicase-like C-terminal domain-containing protein</fullName>
    </recommendedName>
</protein>
<dbReference type="GO" id="GO:0016787">
    <property type="term" value="F:hydrolase activity"/>
    <property type="evidence" value="ECO:0007669"/>
    <property type="project" value="UniProtKB-KW"/>
</dbReference>
<dbReference type="GO" id="GO:0043139">
    <property type="term" value="F:5'-3' DNA helicase activity"/>
    <property type="evidence" value="ECO:0007669"/>
    <property type="project" value="TreeGrafter"/>
</dbReference>
<comment type="caution">
    <text evidence="7">The sequence shown here is derived from an EMBL/GenBank/DDBJ whole genome shotgun (WGS) entry which is preliminary data.</text>
</comment>
<sequence length="255" mass="28002">MIGDGHPEPANLSCLEWMRGNQTTVSEDRGIFLPMSRQMHPDLCAYVSDQFYAGRLSAHDTAAAPSVQVEGMPETGAWWIDVAHEGNTQIEYEEISAIRDCIARLIRGTWRDGPTRRPLRGSDTIVVAPFNAKVNALRDALLAEVRGGTVDKFQGQEAPVCLVSMTAASAEEPSRGMDFLFSRNRMNVAVSRAKALALVFGTSRLRDSRCETVEQMRLVNALAALPCKIAAGQHAPDAYRTARDPAPHREKSPVR</sequence>
<dbReference type="InterPro" id="IPR041679">
    <property type="entry name" value="DNA2/NAM7-like_C"/>
</dbReference>
<keyword evidence="1" id="KW-0547">Nucleotide-binding</keyword>
<dbReference type="InterPro" id="IPR027417">
    <property type="entry name" value="P-loop_NTPase"/>
</dbReference>
<dbReference type="AlphaFoldDB" id="A3K9M9"/>
<feature type="region of interest" description="Disordered" evidence="5">
    <location>
        <begin position="236"/>
        <end position="255"/>
    </location>
</feature>
<dbReference type="PANTHER" id="PTHR43788:SF8">
    <property type="entry name" value="DNA-BINDING PROTEIN SMUBP-2"/>
    <property type="match status" value="1"/>
</dbReference>
<accession>A3K9M9</accession>
<keyword evidence="8" id="KW-1185">Reference proteome</keyword>
<evidence type="ECO:0000256" key="3">
    <source>
        <dbReference type="ARBA" id="ARBA00022806"/>
    </source>
</evidence>
<dbReference type="InterPro" id="IPR050534">
    <property type="entry name" value="Coronavir_polyprotein_1ab"/>
</dbReference>
<name>A3K9M9_SAGS3</name>
<dbReference type="InterPro" id="IPR047187">
    <property type="entry name" value="SF1_C_Upf1"/>
</dbReference>
<feature type="compositionally biased region" description="Basic and acidic residues" evidence="5">
    <location>
        <begin position="240"/>
        <end position="255"/>
    </location>
</feature>
<evidence type="ECO:0000256" key="4">
    <source>
        <dbReference type="ARBA" id="ARBA00022840"/>
    </source>
</evidence>
<reference evidence="7 8" key="1">
    <citation type="submission" date="2006-06" db="EMBL/GenBank/DDBJ databases">
        <authorList>
            <person name="Moran M.A."/>
            <person name="Ferriera S."/>
            <person name="Johnson J."/>
            <person name="Kravitz S."/>
            <person name="Beeson K."/>
            <person name="Sutton G."/>
            <person name="Rogers Y.-H."/>
            <person name="Friedman R."/>
            <person name="Frazier M."/>
            <person name="Venter J.C."/>
        </authorList>
    </citation>
    <scope>NUCLEOTIDE SEQUENCE [LARGE SCALE GENOMIC DNA]</scope>
    <source>
        <strain evidence="7 8">E-37</strain>
    </source>
</reference>
<dbReference type="Proteomes" id="UP000005713">
    <property type="component" value="Unassembled WGS sequence"/>
</dbReference>
<dbReference type="GO" id="GO:0005524">
    <property type="term" value="F:ATP binding"/>
    <property type="evidence" value="ECO:0007669"/>
    <property type="project" value="UniProtKB-KW"/>
</dbReference>
<dbReference type="PANTHER" id="PTHR43788">
    <property type="entry name" value="DNA2/NAM7 HELICASE FAMILY MEMBER"/>
    <property type="match status" value="1"/>
</dbReference>
<proteinExistence type="predicted"/>
<evidence type="ECO:0000259" key="6">
    <source>
        <dbReference type="Pfam" id="PF13087"/>
    </source>
</evidence>
<evidence type="ECO:0000313" key="7">
    <source>
        <dbReference type="EMBL" id="EBA06173.1"/>
    </source>
</evidence>
<dbReference type="Gene3D" id="3.40.50.300">
    <property type="entry name" value="P-loop containing nucleotide triphosphate hydrolases"/>
    <property type="match status" value="1"/>
</dbReference>
<keyword evidence="4" id="KW-0067">ATP-binding</keyword>
<evidence type="ECO:0000256" key="1">
    <source>
        <dbReference type="ARBA" id="ARBA00022741"/>
    </source>
</evidence>
<dbReference type="Pfam" id="PF13087">
    <property type="entry name" value="AAA_12"/>
    <property type="match status" value="1"/>
</dbReference>
<organism evidence="7 8">
    <name type="scientific">Sagittula stellata (strain ATCC 700073 / DSM 11524 / E-37)</name>
    <dbReference type="NCBI Taxonomy" id="388399"/>
    <lineage>
        <taxon>Bacteria</taxon>
        <taxon>Pseudomonadati</taxon>
        <taxon>Pseudomonadota</taxon>
        <taxon>Alphaproteobacteria</taxon>
        <taxon>Rhodobacterales</taxon>
        <taxon>Roseobacteraceae</taxon>
        <taxon>Sagittula</taxon>
    </lineage>
</organism>
<dbReference type="eggNOG" id="COG1112">
    <property type="taxonomic scope" value="Bacteria"/>
</dbReference>
<dbReference type="CDD" id="cd18808">
    <property type="entry name" value="SF1_C_Upf1"/>
    <property type="match status" value="1"/>
</dbReference>
<keyword evidence="2" id="KW-0378">Hydrolase</keyword>
<gene>
    <name evidence="7" type="ORF">SSE37_05942</name>
</gene>
<evidence type="ECO:0000256" key="2">
    <source>
        <dbReference type="ARBA" id="ARBA00022801"/>
    </source>
</evidence>
<keyword evidence="3" id="KW-0347">Helicase</keyword>
<feature type="domain" description="DNA2/NAM7 helicase-like C-terminal" evidence="6">
    <location>
        <begin position="29"/>
        <end position="203"/>
    </location>
</feature>
<dbReference type="SUPFAM" id="SSF52540">
    <property type="entry name" value="P-loop containing nucleoside triphosphate hydrolases"/>
    <property type="match status" value="1"/>
</dbReference>
<dbReference type="EMBL" id="AAYA01000018">
    <property type="protein sequence ID" value="EBA06173.1"/>
    <property type="molecule type" value="Genomic_DNA"/>
</dbReference>
<evidence type="ECO:0000256" key="5">
    <source>
        <dbReference type="SAM" id="MobiDB-lite"/>
    </source>
</evidence>